<evidence type="ECO:0000313" key="2">
    <source>
        <dbReference type="Proteomes" id="UP000199494"/>
    </source>
</evidence>
<gene>
    <name evidence="1" type="ORF">SAMN05421630_115143</name>
</gene>
<sequence>MDEQVWRGVVNSILHGHQAAMRYEGVVMRPTLFVFTGGSLVGYVHLRPVYRGEDAQNGIVQMSDLAAAASADEIIAVWETQDIALACEIPARHEGPGLNILYASATTQLVHCYTYQERKVGRADNGLWSIEPQWTSSGQAQPITGIEPPIAELIELAFQPLPTVLDDALSVAAAHLEDHGYSVRLTA</sequence>
<accession>A0A222W1B1</accession>
<evidence type="ECO:0000313" key="1">
    <source>
        <dbReference type="EMBL" id="SDD98064.1"/>
    </source>
</evidence>
<protein>
    <submittedName>
        <fullName evidence="1">Uncharacterized protein</fullName>
    </submittedName>
</protein>
<dbReference type="EMBL" id="FMZE01000015">
    <property type="protein sequence ID" value="SDD98064.1"/>
    <property type="molecule type" value="Genomic_DNA"/>
</dbReference>
<organism evidence="1 2">
    <name type="scientific">Prauserella marina</name>
    <dbReference type="NCBI Taxonomy" id="530584"/>
    <lineage>
        <taxon>Bacteria</taxon>
        <taxon>Bacillati</taxon>
        <taxon>Actinomycetota</taxon>
        <taxon>Actinomycetes</taxon>
        <taxon>Pseudonocardiales</taxon>
        <taxon>Pseudonocardiaceae</taxon>
        <taxon>Prauserella</taxon>
    </lineage>
</organism>
<dbReference type="Proteomes" id="UP000199494">
    <property type="component" value="Unassembled WGS sequence"/>
</dbReference>
<dbReference type="AlphaFoldDB" id="A0A222W1B1"/>
<reference evidence="1 2" key="1">
    <citation type="submission" date="2016-10" db="EMBL/GenBank/DDBJ databases">
        <authorList>
            <person name="de Groot N.N."/>
        </authorList>
    </citation>
    <scope>NUCLEOTIDE SEQUENCE [LARGE SCALE GENOMIC DNA]</scope>
    <source>
        <strain evidence="1 2">CGMCC 4.5506</strain>
    </source>
</reference>
<name>A0A222W1B1_9PSEU</name>
<dbReference type="KEGG" id="pmad:BAY61_32060"/>
<dbReference type="STRING" id="530584.SAMN05421630_115143"/>
<keyword evidence="2" id="KW-1185">Reference proteome</keyword>
<proteinExistence type="predicted"/>